<dbReference type="PRINTS" id="PR00738">
    <property type="entry name" value="GLHYDRLASE20"/>
</dbReference>
<evidence type="ECO:0000313" key="10">
    <source>
        <dbReference type="Proteomes" id="UP001185092"/>
    </source>
</evidence>
<dbReference type="GO" id="GO:0005975">
    <property type="term" value="P:carbohydrate metabolic process"/>
    <property type="evidence" value="ECO:0007669"/>
    <property type="project" value="InterPro"/>
</dbReference>
<comment type="similarity">
    <text evidence="2">Belongs to the glycosyl hydrolase 20 family.</text>
</comment>
<dbReference type="PANTHER" id="PTHR22600:SF57">
    <property type="entry name" value="BETA-N-ACETYLHEXOSAMINIDASE"/>
    <property type="match status" value="1"/>
</dbReference>
<dbReference type="InterPro" id="IPR026876">
    <property type="entry name" value="Fn3_assoc_repeat"/>
</dbReference>
<feature type="domain" description="Glycoside hydrolase family 20 catalytic" evidence="7">
    <location>
        <begin position="160"/>
        <end position="496"/>
    </location>
</feature>
<comment type="caution">
    <text evidence="9">The sequence shown here is derived from an EMBL/GenBank/DDBJ whole genome shotgun (WGS) entry which is preliminary data.</text>
</comment>
<accession>A0AAE4BT15</accession>
<dbReference type="EMBL" id="JAVDQD010000011">
    <property type="protein sequence ID" value="MDR6241749.1"/>
    <property type="molecule type" value="Genomic_DNA"/>
</dbReference>
<dbReference type="GO" id="GO:0004563">
    <property type="term" value="F:beta-N-acetylhexosaminidase activity"/>
    <property type="evidence" value="ECO:0007669"/>
    <property type="project" value="UniProtKB-EC"/>
</dbReference>
<dbReference type="Gene3D" id="2.60.120.260">
    <property type="entry name" value="Galactose-binding domain-like"/>
    <property type="match status" value="1"/>
</dbReference>
<proteinExistence type="inferred from homology"/>
<dbReference type="EC" id="3.2.1.52" evidence="3"/>
<keyword evidence="4 9" id="KW-0378">Hydrolase</keyword>
<dbReference type="SUPFAM" id="SSF51445">
    <property type="entry name" value="(Trans)glycosidases"/>
    <property type="match status" value="1"/>
</dbReference>
<evidence type="ECO:0000256" key="5">
    <source>
        <dbReference type="ARBA" id="ARBA00023295"/>
    </source>
</evidence>
<organism evidence="9 10">
    <name type="scientific">Aureibacter tunicatorum</name>
    <dbReference type="NCBI Taxonomy" id="866807"/>
    <lineage>
        <taxon>Bacteria</taxon>
        <taxon>Pseudomonadati</taxon>
        <taxon>Bacteroidota</taxon>
        <taxon>Cytophagia</taxon>
        <taxon>Cytophagales</taxon>
        <taxon>Persicobacteraceae</taxon>
        <taxon>Aureibacter</taxon>
    </lineage>
</organism>
<dbReference type="CDD" id="cd06563">
    <property type="entry name" value="GH20_chitobiase-like"/>
    <property type="match status" value="1"/>
</dbReference>
<evidence type="ECO:0000256" key="6">
    <source>
        <dbReference type="PIRSR" id="PIRSR625705-1"/>
    </source>
</evidence>
<keyword evidence="10" id="KW-1185">Reference proteome</keyword>
<evidence type="ECO:0000259" key="8">
    <source>
        <dbReference type="Pfam" id="PF02838"/>
    </source>
</evidence>
<dbReference type="Gene3D" id="3.20.20.80">
    <property type="entry name" value="Glycosidases"/>
    <property type="match status" value="1"/>
</dbReference>
<feature type="active site" description="Proton donor" evidence="6">
    <location>
        <position position="327"/>
    </location>
</feature>
<dbReference type="Proteomes" id="UP001185092">
    <property type="component" value="Unassembled WGS sequence"/>
</dbReference>
<dbReference type="SUPFAM" id="SSF49785">
    <property type="entry name" value="Galactose-binding domain-like"/>
    <property type="match status" value="1"/>
</dbReference>
<dbReference type="InterPro" id="IPR015882">
    <property type="entry name" value="HEX_bac_N"/>
</dbReference>
<keyword evidence="5 9" id="KW-0326">Glycosidase</keyword>
<evidence type="ECO:0000256" key="2">
    <source>
        <dbReference type="ARBA" id="ARBA00006285"/>
    </source>
</evidence>
<evidence type="ECO:0000256" key="1">
    <source>
        <dbReference type="ARBA" id="ARBA00001231"/>
    </source>
</evidence>
<dbReference type="GO" id="GO:0030203">
    <property type="term" value="P:glycosaminoglycan metabolic process"/>
    <property type="evidence" value="ECO:0007669"/>
    <property type="project" value="TreeGrafter"/>
</dbReference>
<dbReference type="GO" id="GO:0016020">
    <property type="term" value="C:membrane"/>
    <property type="evidence" value="ECO:0007669"/>
    <property type="project" value="TreeGrafter"/>
</dbReference>
<dbReference type="Gene3D" id="3.30.379.10">
    <property type="entry name" value="Chitobiase/beta-hexosaminidase domain 2-like"/>
    <property type="match status" value="1"/>
</dbReference>
<dbReference type="PROSITE" id="PS51257">
    <property type="entry name" value="PROKAR_LIPOPROTEIN"/>
    <property type="match status" value="1"/>
</dbReference>
<dbReference type="InterPro" id="IPR015883">
    <property type="entry name" value="Glyco_hydro_20_cat"/>
</dbReference>
<protein>
    <recommendedName>
        <fullName evidence="3">beta-N-acetylhexosaminidase</fullName>
        <ecNumber evidence="3">3.2.1.52</ecNumber>
    </recommendedName>
</protein>
<dbReference type="Pfam" id="PF00728">
    <property type="entry name" value="Glyco_hydro_20"/>
    <property type="match status" value="1"/>
</dbReference>
<reference evidence="9" key="1">
    <citation type="submission" date="2023-07" db="EMBL/GenBank/DDBJ databases">
        <title>Genomic Encyclopedia of Type Strains, Phase IV (KMG-IV): sequencing the most valuable type-strain genomes for metagenomic binning, comparative biology and taxonomic classification.</title>
        <authorList>
            <person name="Goeker M."/>
        </authorList>
    </citation>
    <scope>NUCLEOTIDE SEQUENCE</scope>
    <source>
        <strain evidence="9">DSM 26174</strain>
    </source>
</reference>
<evidence type="ECO:0000313" key="9">
    <source>
        <dbReference type="EMBL" id="MDR6241749.1"/>
    </source>
</evidence>
<dbReference type="InterPro" id="IPR008979">
    <property type="entry name" value="Galactose-bd-like_sf"/>
</dbReference>
<evidence type="ECO:0000256" key="4">
    <source>
        <dbReference type="ARBA" id="ARBA00022801"/>
    </source>
</evidence>
<dbReference type="InterPro" id="IPR017853">
    <property type="entry name" value="GH"/>
</dbReference>
<evidence type="ECO:0000256" key="3">
    <source>
        <dbReference type="ARBA" id="ARBA00012663"/>
    </source>
</evidence>
<name>A0AAE4BT15_9BACT</name>
<comment type="catalytic activity">
    <reaction evidence="1">
        <text>Hydrolysis of terminal non-reducing N-acetyl-D-hexosamine residues in N-acetyl-beta-D-hexosaminides.</text>
        <dbReference type="EC" id="3.2.1.52"/>
    </reaction>
</comment>
<dbReference type="Pfam" id="PF02838">
    <property type="entry name" value="Glyco_hydro_20b"/>
    <property type="match status" value="1"/>
</dbReference>
<dbReference type="Pfam" id="PF13287">
    <property type="entry name" value="Fn3_assoc"/>
    <property type="match status" value="1"/>
</dbReference>
<dbReference type="AlphaFoldDB" id="A0AAE4BT15"/>
<dbReference type="InterPro" id="IPR029018">
    <property type="entry name" value="Hex-like_dom2"/>
</dbReference>
<dbReference type="InterPro" id="IPR025705">
    <property type="entry name" value="Beta_hexosaminidase_sua/sub"/>
</dbReference>
<gene>
    <name evidence="9" type="ORF">HNQ88_004836</name>
</gene>
<feature type="domain" description="Beta-hexosaminidase bacterial type N-terminal" evidence="8">
    <location>
        <begin position="28"/>
        <end position="157"/>
    </location>
</feature>
<dbReference type="PANTHER" id="PTHR22600">
    <property type="entry name" value="BETA-HEXOSAMINIDASE"/>
    <property type="match status" value="1"/>
</dbReference>
<evidence type="ECO:0000259" key="7">
    <source>
        <dbReference type="Pfam" id="PF00728"/>
    </source>
</evidence>
<dbReference type="RefSeq" id="WP_309942802.1">
    <property type="nucleotide sequence ID" value="NZ_AP025309.1"/>
</dbReference>
<dbReference type="SUPFAM" id="SSF55545">
    <property type="entry name" value="beta-N-acetylhexosaminidase-like domain"/>
    <property type="match status" value="1"/>
</dbReference>
<sequence length="762" mass="86929">MKKILLSLSLFWLFSACHTKVDELSNNIAIIPQPVTLDIKKGNFELSSATRIIFEKSQTSNADFLRSYLHTATGVNFDLKEANEPSKGAIFLTLDKSLKPSQYTLNIAENQIIIKGGDDKAVFYGVQSLRQLLPPSFEKSGNTSDIYLLPNVNIKDWPRFPYRGLHLDVGRHFMSKEFIKKYIDMLALHKMDKFHWHLTEGQGWRIEIKKYPKLTDIGAWRTELNGDKYGGFYTQEDIKEIVEYAQENYITIIPEIEFPGHSLAAMAAYPELSCTGGPFDVRASWCVGLSEDVYCPGTPKTFEFMENVLAEVIDLFPSEYIHIGGDECPKSRWMECSKCKSLMDKEGIADGEELQSYFIKRIEKVLNKHNRKMIGWDEILEGGLAETATVMSWRGEEGGIEAAKMGRDVIMTPNSHMYFDYYQGNPVFEPKAFDDRINLRKVYEYDPVPSSLSTDEKQRIIGVQANLWTEFMPNESQVEYMTFPRIAALAEVAWTPLENKSWEKFMLRIPKMMQRYEALGINYSKSVYTPELKESFDNTRKEIKVTLSTNEPRAKIYYTLDDSNPDPENAIEYSDPIIINTTSTLKACLYLNGKPLSNIISKTYEINKSIGRKVVFGNPPSKSYQGTGEFNLVNGVRGSIAYNDGQWNGFKNDFECTIDLGNLHHISSVRSGFLQDLSKWIAVPEYFEVYTSKDGVKFSKAGKKDLPLPRHINGSSILDVLIEFEPLQARYIKVLAKSSTLPKEHNTSDLHSWIFVDEIIID</sequence>